<dbReference type="InterPro" id="IPR019986">
    <property type="entry name" value="YloV-like"/>
</dbReference>
<proteinExistence type="predicted"/>
<feature type="domain" description="DhaL" evidence="2">
    <location>
        <begin position="7"/>
        <end position="199"/>
    </location>
</feature>
<dbReference type="InterPro" id="IPR036117">
    <property type="entry name" value="DhaL_dom_sf"/>
</dbReference>
<evidence type="ECO:0000259" key="2">
    <source>
        <dbReference type="PROSITE" id="PS51480"/>
    </source>
</evidence>
<dbReference type="Proteomes" id="UP000234335">
    <property type="component" value="Unassembled WGS sequence"/>
</dbReference>
<name>A0A2I1M9K4_9FIRM</name>
<evidence type="ECO:0000313" key="4">
    <source>
        <dbReference type="Proteomes" id="UP000234335"/>
    </source>
</evidence>
<reference evidence="3 4" key="1">
    <citation type="submission" date="2017-12" db="EMBL/GenBank/DDBJ databases">
        <title>Phylogenetic diversity of female urinary microbiome.</title>
        <authorList>
            <person name="Thomas-White K."/>
            <person name="Wolfe A.J."/>
        </authorList>
    </citation>
    <scope>NUCLEOTIDE SEQUENCE [LARGE SCALE GENOMIC DNA]</scope>
    <source>
        <strain evidence="3 4">UMB0119</strain>
    </source>
</reference>
<comment type="caution">
    <text evidence="3">The sequence shown here is derived from an EMBL/GenBank/DDBJ whole genome shotgun (WGS) entry which is preliminary data.</text>
</comment>
<keyword evidence="3" id="KW-0808">Transferase</keyword>
<dbReference type="InterPro" id="IPR050270">
    <property type="entry name" value="DegV_domain_contain"/>
</dbReference>
<keyword evidence="3" id="KW-0418">Kinase</keyword>
<dbReference type="PANTHER" id="PTHR33434:SF4">
    <property type="entry name" value="PHOSPHATASE PROTEIN"/>
    <property type="match status" value="1"/>
</dbReference>
<dbReference type="RefSeq" id="WP_101539909.1">
    <property type="nucleotide sequence ID" value="NZ_PKGS01000002.1"/>
</dbReference>
<dbReference type="SMART" id="SM01120">
    <property type="entry name" value="Dak2"/>
    <property type="match status" value="1"/>
</dbReference>
<dbReference type="AlphaFoldDB" id="A0A2I1M9K4"/>
<protein>
    <submittedName>
        <fullName evidence="3">Glycerol kinase</fullName>
    </submittedName>
</protein>
<dbReference type="Pfam" id="PF02734">
    <property type="entry name" value="Dak2"/>
    <property type="match status" value="1"/>
</dbReference>
<dbReference type="SMART" id="SM01121">
    <property type="entry name" value="Dak1_2"/>
    <property type="match status" value="1"/>
</dbReference>
<dbReference type="GO" id="GO:0006071">
    <property type="term" value="P:glycerol metabolic process"/>
    <property type="evidence" value="ECO:0007669"/>
    <property type="project" value="InterPro"/>
</dbReference>
<evidence type="ECO:0000256" key="1">
    <source>
        <dbReference type="SAM" id="Coils"/>
    </source>
</evidence>
<dbReference type="NCBIfam" id="TIGR03599">
    <property type="entry name" value="YloV"/>
    <property type="match status" value="1"/>
</dbReference>
<dbReference type="Pfam" id="PF13684">
    <property type="entry name" value="FakA-like_C"/>
    <property type="match status" value="1"/>
</dbReference>
<accession>A0A2I1M9K4</accession>
<sequence length="524" mass="58075">MREIDANKLQQMIIGAYDLLNENREMVNSLNVFPVPDGDTGTNMTMTMKSGVDKVNQLNSDSCYDIAKALSQGTLMGARGNSGVILSQLVRGFSKAIKGKSIIETSDIKEIFQIANQTAYKAVMKPTEGTILTVSQKMTDKANQFYTDDISLDRYLFEIISEGQIALDNTPNQLPVLKEAGVVDSGGQGLITLLKGAFSALNSDINIKDIESKNVKAYKDLPFELEFELATTEESYQTILKNLENMADDIEQTFEQEILKASLKTDNPYSLLQMLTVDGEILKAELTNLNPNMEKVKARKKSQAKKYGFIAVSRGEGYDSILESMNIDEIISGGQTMNPSTEDIFNSLDRVNAENIIIFPNNKNIIMSAKQAAEITEKNAVVVETRSIPETFTAMLEFDPDSSIEENVENMNEAIKYLHVAEISISIRDTSIKGVEISRDDYLGILDGDIVTSNKKIVDTALKTVDHALAKDSDLSLVTLYYGEDIDKKDAKDLVKKISKKHKGVDVELVYGGQPVYYYTITLE</sequence>
<dbReference type="InterPro" id="IPR004007">
    <property type="entry name" value="DhaL_dom"/>
</dbReference>
<dbReference type="Gene3D" id="1.25.40.340">
    <property type="match status" value="1"/>
</dbReference>
<gene>
    <name evidence="3" type="ORF">CYJ34_03225</name>
</gene>
<keyword evidence="4" id="KW-1185">Reference proteome</keyword>
<organism evidence="3 4">
    <name type="scientific">Anaerococcus octavius</name>
    <dbReference type="NCBI Taxonomy" id="54007"/>
    <lineage>
        <taxon>Bacteria</taxon>
        <taxon>Bacillati</taxon>
        <taxon>Bacillota</taxon>
        <taxon>Tissierellia</taxon>
        <taxon>Tissierellales</taxon>
        <taxon>Peptoniphilaceae</taxon>
        <taxon>Anaerococcus</taxon>
    </lineage>
</organism>
<dbReference type="SUPFAM" id="SSF101473">
    <property type="entry name" value="DhaL-like"/>
    <property type="match status" value="1"/>
</dbReference>
<keyword evidence="1" id="KW-0175">Coiled coil</keyword>
<dbReference type="PROSITE" id="PS51480">
    <property type="entry name" value="DHAL"/>
    <property type="match status" value="1"/>
</dbReference>
<feature type="coiled-coil region" evidence="1">
    <location>
        <begin position="233"/>
        <end position="260"/>
    </location>
</feature>
<dbReference type="PANTHER" id="PTHR33434">
    <property type="entry name" value="DEGV DOMAIN-CONTAINING PROTEIN DR_1986-RELATED"/>
    <property type="match status" value="1"/>
</dbReference>
<dbReference type="InterPro" id="IPR033470">
    <property type="entry name" value="FakA-like_C"/>
</dbReference>
<dbReference type="GO" id="GO:0004371">
    <property type="term" value="F:glycerone kinase activity"/>
    <property type="evidence" value="ECO:0007669"/>
    <property type="project" value="InterPro"/>
</dbReference>
<evidence type="ECO:0000313" key="3">
    <source>
        <dbReference type="EMBL" id="PKZ16810.1"/>
    </source>
</evidence>
<dbReference type="EMBL" id="PKGS01000002">
    <property type="protein sequence ID" value="PKZ16810.1"/>
    <property type="molecule type" value="Genomic_DNA"/>
</dbReference>